<dbReference type="Gene3D" id="1.20.1250.20">
    <property type="entry name" value="MFS general substrate transporter like domains"/>
    <property type="match status" value="2"/>
</dbReference>
<dbReference type="GO" id="GO:0016020">
    <property type="term" value="C:membrane"/>
    <property type="evidence" value="ECO:0007669"/>
    <property type="project" value="UniProtKB-SubCell"/>
</dbReference>
<dbReference type="InterPro" id="IPR011701">
    <property type="entry name" value="MFS"/>
</dbReference>
<dbReference type="Pfam" id="PF07690">
    <property type="entry name" value="MFS_1"/>
    <property type="match status" value="2"/>
</dbReference>
<proteinExistence type="predicted"/>
<keyword evidence="8" id="KW-1185">Reference proteome</keyword>
<evidence type="ECO:0000256" key="4">
    <source>
        <dbReference type="ARBA" id="ARBA00023136"/>
    </source>
</evidence>
<feature type="transmembrane region" description="Helical" evidence="5">
    <location>
        <begin position="203"/>
        <end position="225"/>
    </location>
</feature>
<dbReference type="InterPro" id="IPR051788">
    <property type="entry name" value="MFS_Transporter"/>
</dbReference>
<keyword evidence="2 5" id="KW-0812">Transmembrane</keyword>
<dbReference type="PANTHER" id="PTHR23514">
    <property type="entry name" value="BYPASS OF STOP CODON PROTEIN 6"/>
    <property type="match status" value="1"/>
</dbReference>
<feature type="transmembrane region" description="Helical" evidence="5">
    <location>
        <begin position="176"/>
        <end position="197"/>
    </location>
</feature>
<keyword evidence="3 5" id="KW-1133">Transmembrane helix</keyword>
<protein>
    <submittedName>
        <fullName evidence="7">MFS general substrate transporter</fullName>
    </submittedName>
</protein>
<feature type="transmembrane region" description="Helical" evidence="5">
    <location>
        <begin position="86"/>
        <end position="105"/>
    </location>
</feature>
<feature type="domain" description="Major facilitator superfamily (MFS) profile" evidence="6">
    <location>
        <begin position="52"/>
        <end position="443"/>
    </location>
</feature>
<keyword evidence="4 5" id="KW-0472">Membrane</keyword>
<gene>
    <name evidence="7" type="ORF">NA56DRAFT_596851</name>
</gene>
<dbReference type="InterPro" id="IPR020846">
    <property type="entry name" value="MFS_dom"/>
</dbReference>
<dbReference type="InterPro" id="IPR036259">
    <property type="entry name" value="MFS_trans_sf"/>
</dbReference>
<dbReference type="GO" id="GO:0022857">
    <property type="term" value="F:transmembrane transporter activity"/>
    <property type="evidence" value="ECO:0007669"/>
    <property type="project" value="InterPro"/>
</dbReference>
<feature type="transmembrane region" description="Helical" evidence="5">
    <location>
        <begin position="263"/>
        <end position="286"/>
    </location>
</feature>
<name>A0A2J6QA94_9HELO</name>
<feature type="transmembrane region" description="Helical" evidence="5">
    <location>
        <begin position="354"/>
        <end position="376"/>
    </location>
</feature>
<feature type="transmembrane region" description="Helical" evidence="5">
    <location>
        <begin position="418"/>
        <end position="437"/>
    </location>
</feature>
<evidence type="ECO:0000256" key="3">
    <source>
        <dbReference type="ARBA" id="ARBA00022989"/>
    </source>
</evidence>
<dbReference type="PROSITE" id="PS50850">
    <property type="entry name" value="MFS"/>
    <property type="match status" value="1"/>
</dbReference>
<reference evidence="7 8" key="1">
    <citation type="submission" date="2016-05" db="EMBL/GenBank/DDBJ databases">
        <title>A degradative enzymes factory behind the ericoid mycorrhizal symbiosis.</title>
        <authorList>
            <consortium name="DOE Joint Genome Institute"/>
            <person name="Martino E."/>
            <person name="Morin E."/>
            <person name="Grelet G."/>
            <person name="Kuo A."/>
            <person name="Kohler A."/>
            <person name="Daghino S."/>
            <person name="Barry K."/>
            <person name="Choi C."/>
            <person name="Cichocki N."/>
            <person name="Clum A."/>
            <person name="Copeland A."/>
            <person name="Hainaut M."/>
            <person name="Haridas S."/>
            <person name="Labutti K."/>
            <person name="Lindquist E."/>
            <person name="Lipzen A."/>
            <person name="Khouja H.-R."/>
            <person name="Murat C."/>
            <person name="Ohm R."/>
            <person name="Olson A."/>
            <person name="Spatafora J."/>
            <person name="Veneault-Fourrey C."/>
            <person name="Henrissat B."/>
            <person name="Grigoriev I."/>
            <person name="Martin F."/>
            <person name="Perotto S."/>
        </authorList>
    </citation>
    <scope>NUCLEOTIDE SEQUENCE [LARGE SCALE GENOMIC DNA]</scope>
    <source>
        <strain evidence="7 8">UAMH 7357</strain>
    </source>
</reference>
<dbReference type="OrthoDB" id="413079at2759"/>
<dbReference type="AlphaFoldDB" id="A0A2J6QA94"/>
<organism evidence="7 8">
    <name type="scientific">Hyaloscypha hepaticicola</name>
    <dbReference type="NCBI Taxonomy" id="2082293"/>
    <lineage>
        <taxon>Eukaryota</taxon>
        <taxon>Fungi</taxon>
        <taxon>Dikarya</taxon>
        <taxon>Ascomycota</taxon>
        <taxon>Pezizomycotina</taxon>
        <taxon>Leotiomycetes</taxon>
        <taxon>Helotiales</taxon>
        <taxon>Hyaloscyphaceae</taxon>
        <taxon>Hyaloscypha</taxon>
    </lineage>
</organism>
<evidence type="ECO:0000256" key="1">
    <source>
        <dbReference type="ARBA" id="ARBA00004141"/>
    </source>
</evidence>
<feature type="transmembrane region" description="Helical" evidence="5">
    <location>
        <begin position="388"/>
        <end position="412"/>
    </location>
</feature>
<sequence length="445" mass="48157">MPDQSISTTIEPQQHDPGVIQLQSFQNAFLDDARNVVSAEQPIQLSRKVVLKLLSCGFSFFVAGTMDGSLGPLIPYMLRSYNVGTSFISIIYAASFIGWLLAAATNSHMLEFLDTGAILSIGAFLQLVSNLLRFWSPPFGLFATSFFMSSLGMAFQDSHSNTFVSTVNDAHRWLGFIHAMYALGALVSPFVATPIASSMHSKWSMFYLFLVGLGVINIVGVLLAFRESIRVLPRSLSASGDDQAPGRSVEALRGIAKTLQLRVVWILSLFFFFMLGVGITAGGWVVEYLVDVRHGKLSEVGYTPAGLYGGIFLGRLLLAEPTHRFGERRMILLYGVIMLGLQLIFWLVPNIIASATALSLLGFFFGPLFPIGVSVGTKLFPNSVKASALGLVFVMAQAGGSLFPSITGVIASSAGVQVLQPILVGLIVVMSITWVLVPKVSRRND</sequence>
<accession>A0A2J6QA94</accession>
<evidence type="ECO:0000313" key="7">
    <source>
        <dbReference type="EMBL" id="PMD23196.1"/>
    </source>
</evidence>
<evidence type="ECO:0000313" key="8">
    <source>
        <dbReference type="Proteomes" id="UP000235672"/>
    </source>
</evidence>
<dbReference type="SUPFAM" id="SSF103473">
    <property type="entry name" value="MFS general substrate transporter"/>
    <property type="match status" value="1"/>
</dbReference>
<feature type="transmembrane region" description="Helical" evidence="5">
    <location>
        <begin position="330"/>
        <end position="348"/>
    </location>
</feature>
<evidence type="ECO:0000259" key="6">
    <source>
        <dbReference type="PROSITE" id="PS50850"/>
    </source>
</evidence>
<comment type="subcellular location">
    <subcellularLocation>
        <location evidence="1">Membrane</location>
        <topology evidence="1">Multi-pass membrane protein</topology>
    </subcellularLocation>
</comment>
<evidence type="ECO:0000256" key="5">
    <source>
        <dbReference type="SAM" id="Phobius"/>
    </source>
</evidence>
<dbReference type="Proteomes" id="UP000235672">
    <property type="component" value="Unassembled WGS sequence"/>
</dbReference>
<feature type="transmembrane region" description="Helical" evidence="5">
    <location>
        <begin position="138"/>
        <end position="155"/>
    </location>
</feature>
<dbReference type="FunFam" id="1.20.1250.20:FF:000286">
    <property type="entry name" value="MFS efflux transporter"/>
    <property type="match status" value="1"/>
</dbReference>
<evidence type="ECO:0000256" key="2">
    <source>
        <dbReference type="ARBA" id="ARBA00022692"/>
    </source>
</evidence>
<dbReference type="PANTHER" id="PTHR23514:SF16">
    <property type="entry name" value="TRANSPORTER, PUTATIVE (AFU_ORTHOLOGUE AFUA_2G17270)-RELATED"/>
    <property type="match status" value="1"/>
</dbReference>
<dbReference type="EMBL" id="KZ613475">
    <property type="protein sequence ID" value="PMD23196.1"/>
    <property type="molecule type" value="Genomic_DNA"/>
</dbReference>
<feature type="transmembrane region" description="Helical" evidence="5">
    <location>
        <begin position="301"/>
        <end position="318"/>
    </location>
</feature>